<reference evidence="2 3" key="1">
    <citation type="journal article" date="2020" name="G3 (Bethesda)">
        <title>Improved Reference Genome for Cyclotella cryptica CCMP332, a Model for Cell Wall Morphogenesis, Salinity Adaptation, and Lipid Production in Diatoms (Bacillariophyta).</title>
        <authorList>
            <person name="Roberts W.R."/>
            <person name="Downey K.M."/>
            <person name="Ruck E.C."/>
            <person name="Traller J.C."/>
            <person name="Alverson A.J."/>
        </authorList>
    </citation>
    <scope>NUCLEOTIDE SEQUENCE [LARGE SCALE GENOMIC DNA]</scope>
    <source>
        <strain evidence="2 3">CCMP332</strain>
    </source>
</reference>
<protein>
    <submittedName>
        <fullName evidence="2">Uncharacterized protein</fullName>
    </submittedName>
</protein>
<accession>A0ABD3QQ71</accession>
<evidence type="ECO:0000313" key="3">
    <source>
        <dbReference type="Proteomes" id="UP001516023"/>
    </source>
</evidence>
<dbReference type="InterPro" id="IPR036167">
    <property type="entry name" value="tRNA_intron_Endo_cat-like_sf"/>
</dbReference>
<feature type="compositionally biased region" description="Basic residues" evidence="1">
    <location>
        <begin position="172"/>
        <end position="181"/>
    </location>
</feature>
<keyword evidence="3" id="KW-1185">Reference proteome</keyword>
<feature type="compositionally biased region" description="Basic and acidic residues" evidence="1">
    <location>
        <begin position="148"/>
        <end position="171"/>
    </location>
</feature>
<dbReference type="SUPFAM" id="SSF53032">
    <property type="entry name" value="tRNA-intron endonuclease catalytic domain-like"/>
    <property type="match status" value="1"/>
</dbReference>
<gene>
    <name evidence="2" type="ORF">HJC23_001167</name>
</gene>
<comment type="caution">
    <text evidence="2">The sequence shown here is derived from an EMBL/GenBank/DDBJ whole genome shotgun (WGS) entry which is preliminary data.</text>
</comment>
<dbReference type="InterPro" id="IPR011856">
    <property type="entry name" value="tRNA_endonuc-like_dom_sf"/>
</dbReference>
<dbReference type="EMBL" id="JABMIG020000024">
    <property type="protein sequence ID" value="KAL3801771.1"/>
    <property type="molecule type" value="Genomic_DNA"/>
</dbReference>
<organism evidence="2 3">
    <name type="scientific">Cyclotella cryptica</name>
    <dbReference type="NCBI Taxonomy" id="29204"/>
    <lineage>
        <taxon>Eukaryota</taxon>
        <taxon>Sar</taxon>
        <taxon>Stramenopiles</taxon>
        <taxon>Ochrophyta</taxon>
        <taxon>Bacillariophyta</taxon>
        <taxon>Coscinodiscophyceae</taxon>
        <taxon>Thalassiosirophycidae</taxon>
        <taxon>Stephanodiscales</taxon>
        <taxon>Stephanodiscaceae</taxon>
        <taxon>Cyclotella</taxon>
    </lineage>
</organism>
<feature type="region of interest" description="Disordered" evidence="1">
    <location>
        <begin position="148"/>
        <end position="234"/>
    </location>
</feature>
<name>A0ABD3QQ71_9STRA</name>
<feature type="compositionally biased region" description="Polar residues" evidence="1">
    <location>
        <begin position="190"/>
        <end position="217"/>
    </location>
</feature>
<sequence>MEHTRNNRLAEDAQSAIIFSSAVIRQLDGPELRLPTTYIGVRRVRPAGGVQARESGLKRKYSSSETSEKLAADVDDDWIPNTVGDDSCPLDESERKDKDPTTSVDGDDTNSVNRNAIVFKITNPDGTERRMTKQEKNKLKYEMKQAKHLARKEERQIQHEERIRIAKEGKRERKKMKRLAKKNKELSEIQVKNTSTSEKNGGGQTKPQPNLSDQQTVNDDEDTERSYRGNPPVMLTPAATRIATEIGTFQHSRIRDDINTTVLDDELSKQWASILQESMKPAEEYREKEDIRPMAYKVVPEVWTRLRPVQLNGLGINAEQQAKVDGNQNLGKSTDKEVEQLAQDAAAGNLPIPKDPHDQKQPPDYSMAVIRDSSPSYDESTYLILRHLHRNSTLHLACGARFGCDFLLYDGRREERHSFAGLRVYSIPNDHDQVLPLPSAYDITGFVRAMNTARKLALVATVMRSVDNPDVARIAIVDLALEKVLTAPTHIRKGNTDKRRCVEDTDALTKRKY</sequence>
<feature type="region of interest" description="Disordered" evidence="1">
    <location>
        <begin position="55"/>
        <end position="115"/>
    </location>
</feature>
<feature type="compositionally biased region" description="Polar residues" evidence="1">
    <location>
        <begin position="101"/>
        <end position="114"/>
    </location>
</feature>
<dbReference type="AlphaFoldDB" id="A0ABD3QQ71"/>
<evidence type="ECO:0000313" key="2">
    <source>
        <dbReference type="EMBL" id="KAL3801771.1"/>
    </source>
</evidence>
<proteinExistence type="predicted"/>
<dbReference type="Gene3D" id="3.40.1350.10">
    <property type="match status" value="1"/>
</dbReference>
<evidence type="ECO:0000256" key="1">
    <source>
        <dbReference type="SAM" id="MobiDB-lite"/>
    </source>
</evidence>
<dbReference type="Proteomes" id="UP001516023">
    <property type="component" value="Unassembled WGS sequence"/>
</dbReference>
<dbReference type="GO" id="GO:0005634">
    <property type="term" value="C:nucleus"/>
    <property type="evidence" value="ECO:0007669"/>
    <property type="project" value="UniProtKB-ARBA"/>
</dbReference>